<dbReference type="AlphaFoldDB" id="A0A3S5AHZ2"/>
<sequence>MANKAGFFTLYINKGSFYAPRRAYRFRAGLDAPVILACERIQGYR</sequence>
<proteinExistence type="predicted"/>
<evidence type="ECO:0000313" key="2">
    <source>
        <dbReference type="Proteomes" id="UP000270988"/>
    </source>
</evidence>
<evidence type="ECO:0000313" key="1">
    <source>
        <dbReference type="EMBL" id="VEJ31215.1"/>
    </source>
</evidence>
<reference evidence="1 2" key="1">
    <citation type="submission" date="2018-12" db="EMBL/GenBank/DDBJ databases">
        <authorList>
            <consortium name="Pathogen Informatics"/>
        </authorList>
    </citation>
    <scope>NUCLEOTIDE SEQUENCE [LARGE SCALE GENOMIC DNA]</scope>
    <source>
        <strain evidence="1 2">NCTC10918</strain>
    </source>
</reference>
<dbReference type="EMBL" id="LR134521">
    <property type="protein sequence ID" value="VEJ31215.1"/>
    <property type="molecule type" value="Genomic_DNA"/>
</dbReference>
<organism evidence="1 2">
    <name type="scientific">Rothia dentocariosa</name>
    <dbReference type="NCBI Taxonomy" id="2047"/>
    <lineage>
        <taxon>Bacteria</taxon>
        <taxon>Bacillati</taxon>
        <taxon>Actinomycetota</taxon>
        <taxon>Actinomycetes</taxon>
        <taxon>Micrococcales</taxon>
        <taxon>Micrococcaceae</taxon>
        <taxon>Rothia</taxon>
    </lineage>
</organism>
<accession>A0A3S5AHZ2</accession>
<dbReference type="Proteomes" id="UP000270988">
    <property type="component" value="Chromosome"/>
</dbReference>
<gene>
    <name evidence="1" type="ORF">NCTC10918_02520</name>
</gene>
<name>A0A3S5AHZ2_9MICC</name>
<protein>
    <submittedName>
        <fullName evidence="1">Uncharacterized protein</fullName>
    </submittedName>
</protein>